<dbReference type="EMBL" id="VSSQ01033973">
    <property type="protein sequence ID" value="MPM85763.1"/>
    <property type="molecule type" value="Genomic_DNA"/>
</dbReference>
<organism evidence="1">
    <name type="scientific">bioreactor metagenome</name>
    <dbReference type="NCBI Taxonomy" id="1076179"/>
    <lineage>
        <taxon>unclassified sequences</taxon>
        <taxon>metagenomes</taxon>
        <taxon>ecological metagenomes</taxon>
    </lineage>
</organism>
<protein>
    <submittedName>
        <fullName evidence="1">Uncharacterized protein</fullName>
    </submittedName>
</protein>
<comment type="caution">
    <text evidence="1">The sequence shown here is derived from an EMBL/GenBank/DDBJ whole genome shotgun (WGS) entry which is preliminary data.</text>
</comment>
<gene>
    <name evidence="1" type="ORF">SDC9_132844</name>
</gene>
<reference evidence="1" key="1">
    <citation type="submission" date="2019-08" db="EMBL/GenBank/DDBJ databases">
        <authorList>
            <person name="Kucharzyk K."/>
            <person name="Murdoch R.W."/>
            <person name="Higgins S."/>
            <person name="Loffler F."/>
        </authorList>
    </citation>
    <scope>NUCLEOTIDE SEQUENCE</scope>
</reference>
<proteinExistence type="predicted"/>
<evidence type="ECO:0000313" key="1">
    <source>
        <dbReference type="EMBL" id="MPM85763.1"/>
    </source>
</evidence>
<accession>A0A645DA20</accession>
<name>A0A645DA20_9ZZZZ</name>
<dbReference type="AlphaFoldDB" id="A0A645DA20"/>
<sequence>MEDSINKSSIQLMSLNMMMEMDRICKKNDLK</sequence>